<evidence type="ECO:0000313" key="6">
    <source>
        <dbReference type="Proteomes" id="UP000192582"/>
    </source>
</evidence>
<dbReference type="EMBL" id="FWWU01000001">
    <property type="protein sequence ID" value="SMB77790.1"/>
    <property type="molecule type" value="Genomic_DNA"/>
</dbReference>
<dbReference type="PROSITE" id="PS51192">
    <property type="entry name" value="HELICASE_ATP_BIND_1"/>
    <property type="match status" value="1"/>
</dbReference>
<keyword evidence="5" id="KW-0378">Hydrolase</keyword>
<evidence type="ECO:0000313" key="5">
    <source>
        <dbReference type="EMBL" id="SMB77790.1"/>
    </source>
</evidence>
<evidence type="ECO:0000259" key="3">
    <source>
        <dbReference type="PROSITE" id="PS51192"/>
    </source>
</evidence>
<dbReference type="AlphaFoldDB" id="A0A1W1U9R9"/>
<dbReference type="SUPFAM" id="SSF52540">
    <property type="entry name" value="P-loop containing nucleoside triphosphate hydrolases"/>
    <property type="match status" value="1"/>
</dbReference>
<organism evidence="5 6">
    <name type="scientific">Deinococcus hopiensis KR-140</name>
    <dbReference type="NCBI Taxonomy" id="695939"/>
    <lineage>
        <taxon>Bacteria</taxon>
        <taxon>Thermotogati</taxon>
        <taxon>Deinococcota</taxon>
        <taxon>Deinococci</taxon>
        <taxon>Deinococcales</taxon>
        <taxon>Deinococcaceae</taxon>
        <taxon>Deinococcus</taxon>
    </lineage>
</organism>
<dbReference type="InterPro" id="IPR001650">
    <property type="entry name" value="Helicase_C-like"/>
</dbReference>
<feature type="domain" description="Helicase C-terminal" evidence="4">
    <location>
        <begin position="252"/>
        <end position="409"/>
    </location>
</feature>
<dbReference type="CDD" id="cd17922">
    <property type="entry name" value="DEXHc_LHR-like"/>
    <property type="match status" value="1"/>
</dbReference>
<dbReference type="InterPro" id="IPR027417">
    <property type="entry name" value="P-loop_NTPase"/>
</dbReference>
<evidence type="ECO:0000256" key="2">
    <source>
        <dbReference type="ARBA" id="ARBA00022840"/>
    </source>
</evidence>
<dbReference type="STRING" id="695939.SAMN00790413_03918"/>
<name>A0A1W1U9R9_9DEIO</name>
<dbReference type="GO" id="GO:0004386">
    <property type="term" value="F:helicase activity"/>
    <property type="evidence" value="ECO:0007669"/>
    <property type="project" value="UniProtKB-KW"/>
</dbReference>
<keyword evidence="5" id="KW-0347">Helicase</keyword>
<accession>A0A1W1U9R9</accession>
<dbReference type="PANTHER" id="PTHR47962">
    <property type="entry name" value="ATP-DEPENDENT HELICASE LHR-RELATED-RELATED"/>
    <property type="match status" value="1"/>
</dbReference>
<dbReference type="PANTHER" id="PTHR47962:SF5">
    <property type="entry name" value="ATP-DEPENDENT HELICASE LHR-RELATED"/>
    <property type="match status" value="1"/>
</dbReference>
<dbReference type="InterPro" id="IPR052511">
    <property type="entry name" value="ATP-dep_Helicase"/>
</dbReference>
<dbReference type="GO" id="GO:0005524">
    <property type="term" value="F:ATP binding"/>
    <property type="evidence" value="ECO:0007669"/>
    <property type="project" value="UniProtKB-KW"/>
</dbReference>
<dbReference type="Proteomes" id="UP000192582">
    <property type="component" value="Unassembled WGS sequence"/>
</dbReference>
<dbReference type="SMART" id="SM00490">
    <property type="entry name" value="HELICc"/>
    <property type="match status" value="1"/>
</dbReference>
<evidence type="ECO:0000256" key="1">
    <source>
        <dbReference type="ARBA" id="ARBA00022741"/>
    </source>
</evidence>
<dbReference type="GO" id="GO:0016887">
    <property type="term" value="F:ATP hydrolysis activity"/>
    <property type="evidence" value="ECO:0007669"/>
    <property type="project" value="TreeGrafter"/>
</dbReference>
<proteinExistence type="predicted"/>
<feature type="domain" description="Helicase ATP-binding" evidence="3">
    <location>
        <begin position="34"/>
        <end position="213"/>
    </location>
</feature>
<dbReference type="InterPro" id="IPR014001">
    <property type="entry name" value="Helicase_ATP-bd"/>
</dbReference>
<reference evidence="5 6" key="1">
    <citation type="submission" date="2017-04" db="EMBL/GenBank/DDBJ databases">
        <authorList>
            <person name="Afonso C.L."/>
            <person name="Miller P.J."/>
            <person name="Scott M.A."/>
            <person name="Spackman E."/>
            <person name="Goraichik I."/>
            <person name="Dimitrov K.M."/>
            <person name="Suarez D.L."/>
            <person name="Swayne D.E."/>
        </authorList>
    </citation>
    <scope>NUCLEOTIDE SEQUENCE [LARGE SCALE GENOMIC DNA]</scope>
    <source>
        <strain evidence="5 6">KR-140</strain>
    </source>
</reference>
<keyword evidence="1" id="KW-0547">Nucleotide-binding</keyword>
<sequence>MTADPFSRLAPFIQEYIWKHGWTEIRAVQAAACAALLDTDDHVLIASGTASGKTEAAFLPILTLLAQDPPQSVGVLYIGPLKALINDQFYRLDGLLEESGIPASAWHGDISVSRKKKTLEKPRGVLQITPESLEGLFLRRASVLSHVFRDLRFVIIDEVHAFMGDERGRQVLCLLERLERVTRVPPRRVGLSATLGDFGLAQDWLRAGTQRGVQLVNDAGSKRRLHLALEHFPRYEAQGKEEFGPLDETPELYQQLYERTLGRKSLIFRNTRHDVEETGVTLRDLAEGHATPDIYHVHHGSVATAYREDAERAMREEGRPACTIATVTLELGIDLGELERVLQVEPPPSVSSFVQRLGRTGRRGNPGEMIFSTLERPYRDTDPPHKRLPWSLLQSIATVQLYLEERWVEPARQPKLPWSLLVHQTLGALEQYGEMAPRELATRVLTLTPFRHVTQEQYRTLLLHLLAGDHVQRTDEGGLILGLAGERLVSDWHFFAVFPDVPEYAVFSGPGQIGTLSSAPEVGRVISLVGRAWRVMDVDETRRQVFVRRERGRNTSVWLSSGGEVHDRVVHKMRDVLEGQVTYSYLQARAKDRLEEARALARATNLLEGNVHALSDRHTLLLPWRGTRVHETLLRLMTAIGESGGASLTASSDTPYSLIVSARPEELATFARDLPSEEAVRLRLREVFLNRPGAGGPGKFDPLVPPGLLAEAYVEDQLDVPTALRDLARLGGWIN</sequence>
<dbReference type="Pfam" id="PF00270">
    <property type="entry name" value="DEAD"/>
    <property type="match status" value="1"/>
</dbReference>
<keyword evidence="2" id="KW-0067">ATP-binding</keyword>
<dbReference type="RefSeq" id="WP_084044976.1">
    <property type="nucleotide sequence ID" value="NZ_FWWU01000001.1"/>
</dbReference>
<protein>
    <submittedName>
        <fullName evidence="5">ATP-dependent helicase Lhr and Lhr-like helicase</fullName>
    </submittedName>
</protein>
<gene>
    <name evidence="5" type="ORF">SAMN00790413_03918</name>
</gene>
<evidence type="ECO:0000259" key="4">
    <source>
        <dbReference type="PROSITE" id="PS51194"/>
    </source>
</evidence>
<dbReference type="SMART" id="SM00487">
    <property type="entry name" value="DEXDc"/>
    <property type="match status" value="1"/>
</dbReference>
<dbReference type="Gene3D" id="3.40.50.300">
    <property type="entry name" value="P-loop containing nucleotide triphosphate hydrolases"/>
    <property type="match status" value="2"/>
</dbReference>
<dbReference type="Pfam" id="PF00271">
    <property type="entry name" value="Helicase_C"/>
    <property type="match status" value="1"/>
</dbReference>
<keyword evidence="6" id="KW-1185">Reference proteome</keyword>
<dbReference type="PROSITE" id="PS51194">
    <property type="entry name" value="HELICASE_CTER"/>
    <property type="match status" value="1"/>
</dbReference>
<dbReference type="InterPro" id="IPR011545">
    <property type="entry name" value="DEAD/DEAH_box_helicase_dom"/>
</dbReference>
<dbReference type="GO" id="GO:0003677">
    <property type="term" value="F:DNA binding"/>
    <property type="evidence" value="ECO:0007669"/>
    <property type="project" value="TreeGrafter"/>
</dbReference>
<dbReference type="OrthoDB" id="9774462at2"/>